<dbReference type="SUPFAM" id="SSF56436">
    <property type="entry name" value="C-type lectin-like"/>
    <property type="match status" value="1"/>
</dbReference>
<protein>
    <recommendedName>
        <fullName evidence="4">C-type lectin domain-containing protein</fullName>
    </recommendedName>
</protein>
<dbReference type="OMA" id="AQHSCST"/>
<organism evidence="5 6">
    <name type="scientific">Salvator merianae</name>
    <name type="common">Argentine black and white tegu</name>
    <name type="synonym">Tupinambis merianae</name>
    <dbReference type="NCBI Taxonomy" id="96440"/>
    <lineage>
        <taxon>Eukaryota</taxon>
        <taxon>Metazoa</taxon>
        <taxon>Chordata</taxon>
        <taxon>Craniata</taxon>
        <taxon>Vertebrata</taxon>
        <taxon>Euteleostomi</taxon>
        <taxon>Lepidosauria</taxon>
        <taxon>Squamata</taxon>
        <taxon>Bifurcata</taxon>
        <taxon>Unidentata</taxon>
        <taxon>Episquamata</taxon>
        <taxon>Laterata</taxon>
        <taxon>Teiioidea</taxon>
        <taxon>Teiidae</taxon>
        <taxon>Salvator</taxon>
    </lineage>
</organism>
<keyword evidence="6" id="KW-1185">Reference proteome</keyword>
<keyword evidence="2" id="KW-0964">Secreted</keyword>
<name>A0A8D0C2R4_SALMN</name>
<dbReference type="InterPro" id="IPR016187">
    <property type="entry name" value="CTDL_fold"/>
</dbReference>
<dbReference type="GO" id="GO:0005576">
    <property type="term" value="C:extracellular region"/>
    <property type="evidence" value="ECO:0007669"/>
    <property type="project" value="UniProtKB-SubCell"/>
</dbReference>
<dbReference type="PANTHER" id="PTHR22803">
    <property type="entry name" value="MANNOSE, PHOSPHOLIPASE, LECTIN RECEPTOR RELATED"/>
    <property type="match status" value="1"/>
</dbReference>
<evidence type="ECO:0000313" key="5">
    <source>
        <dbReference type="Ensembl" id="ENSSMRP00000013192.1"/>
    </source>
</evidence>
<comment type="subcellular location">
    <subcellularLocation>
        <location evidence="1">Secreted</location>
    </subcellularLocation>
</comment>
<evidence type="ECO:0000259" key="4">
    <source>
        <dbReference type="PROSITE" id="PS50041"/>
    </source>
</evidence>
<dbReference type="InterPro" id="IPR016186">
    <property type="entry name" value="C-type_lectin-like/link_sf"/>
</dbReference>
<dbReference type="InterPro" id="IPR001304">
    <property type="entry name" value="C-type_lectin-like"/>
</dbReference>
<reference evidence="5" key="1">
    <citation type="submission" date="2025-08" db="UniProtKB">
        <authorList>
            <consortium name="Ensembl"/>
        </authorList>
    </citation>
    <scope>IDENTIFICATION</scope>
</reference>
<dbReference type="PROSITE" id="PS50041">
    <property type="entry name" value="C_TYPE_LECTIN_2"/>
    <property type="match status" value="1"/>
</dbReference>
<evidence type="ECO:0000313" key="6">
    <source>
        <dbReference type="Proteomes" id="UP000694421"/>
    </source>
</evidence>
<keyword evidence="3" id="KW-1015">Disulfide bond</keyword>
<dbReference type="Ensembl" id="ENSSMRT00000015364.1">
    <property type="protein sequence ID" value="ENSSMRP00000013192.1"/>
    <property type="gene ID" value="ENSSMRG00000010274.1"/>
</dbReference>
<dbReference type="Gene3D" id="3.10.100.10">
    <property type="entry name" value="Mannose-Binding Protein A, subunit A"/>
    <property type="match status" value="1"/>
</dbReference>
<proteinExistence type="predicted"/>
<evidence type="ECO:0000256" key="3">
    <source>
        <dbReference type="ARBA" id="ARBA00023157"/>
    </source>
</evidence>
<reference evidence="5" key="2">
    <citation type="submission" date="2025-09" db="UniProtKB">
        <authorList>
            <consortium name="Ensembl"/>
        </authorList>
    </citation>
    <scope>IDENTIFICATION</scope>
</reference>
<evidence type="ECO:0000256" key="2">
    <source>
        <dbReference type="ARBA" id="ARBA00022525"/>
    </source>
</evidence>
<dbReference type="Pfam" id="PF00059">
    <property type="entry name" value="Lectin_C"/>
    <property type="match status" value="1"/>
</dbReference>
<dbReference type="Proteomes" id="UP000694421">
    <property type="component" value="Unplaced"/>
</dbReference>
<accession>A0A8D0C2R4</accession>
<dbReference type="GeneTree" id="ENSGT00960000187527"/>
<dbReference type="InterPro" id="IPR050111">
    <property type="entry name" value="C-type_lectin/snaclec_domain"/>
</dbReference>
<sequence>CYTVFERRICFTSCMKTGGVNIKIICLSLGFCSDGWTPFKQSCYKISKESKTWSAAQQNCGLFASGAHLVDIRSEEEHRFLTAYLQSFSQVIMFWTGLNDIKVSALYFS</sequence>
<dbReference type="AlphaFoldDB" id="A0A8D0C2R4"/>
<feature type="domain" description="C-type lectin" evidence="4">
    <location>
        <begin position="39"/>
        <end position="109"/>
    </location>
</feature>
<evidence type="ECO:0000256" key="1">
    <source>
        <dbReference type="ARBA" id="ARBA00004613"/>
    </source>
</evidence>